<dbReference type="GO" id="GO:0050776">
    <property type="term" value="P:regulation of immune response"/>
    <property type="evidence" value="ECO:0007669"/>
    <property type="project" value="TreeGrafter"/>
</dbReference>
<proteinExistence type="predicted"/>
<reference evidence="5" key="5">
    <citation type="submission" date="2025-09" db="UniProtKB">
        <authorList>
            <consortium name="Ensembl"/>
        </authorList>
    </citation>
    <scope>IDENTIFICATION</scope>
</reference>
<sequence>IESLPCFHGCISKTECESLFRLKGTEGSYLIRESVTTPGALCLCILHKTVLYTYRILKNDRGYFIFKEIYFKSLMDLIAHYGKPGQGLVTQLCQPLKKNHIESQEIIFFCARVTDRNYISRNLMKLAGK</sequence>
<reference evidence="6" key="2">
    <citation type="journal article" date="2007" name="PLoS Biol.">
        <title>Survey sequencing and comparative analysis of the elephant shark (Callorhinchus milii) genome.</title>
        <authorList>
            <person name="Venkatesh B."/>
            <person name="Kirkness E.F."/>
            <person name="Loh Y.H."/>
            <person name="Halpern A.L."/>
            <person name="Lee A.P."/>
            <person name="Johnson J."/>
            <person name="Dandona N."/>
            <person name="Viswanathan L.D."/>
            <person name="Tay A."/>
            <person name="Venter J.C."/>
            <person name="Strausberg R.L."/>
            <person name="Brenner S."/>
        </authorList>
    </citation>
    <scope>NUCLEOTIDE SEQUENCE [LARGE SCALE GENOMIC DNA]</scope>
</reference>
<dbReference type="GO" id="GO:0045659">
    <property type="term" value="P:negative regulation of neutrophil differentiation"/>
    <property type="evidence" value="ECO:0007669"/>
    <property type="project" value="TreeGrafter"/>
</dbReference>
<dbReference type="PANTHER" id="PTHR46051">
    <property type="entry name" value="SH2 DOMAIN-CONTAINING PROTEIN"/>
    <property type="match status" value="1"/>
</dbReference>
<dbReference type="GO" id="GO:0002376">
    <property type="term" value="P:immune system process"/>
    <property type="evidence" value="ECO:0007669"/>
    <property type="project" value="UniProtKB-KW"/>
</dbReference>
<protein>
    <recommendedName>
        <fullName evidence="4">SH2 domain-containing protein</fullName>
    </recommendedName>
</protein>
<dbReference type="PANTHER" id="PTHR46051:SF3">
    <property type="entry name" value="PHOSPHATIDYLINOSITOL 3,4,5-TRISPHOSPHATE 5-PHOSPHATASE 1"/>
    <property type="match status" value="1"/>
</dbReference>
<evidence type="ECO:0000256" key="3">
    <source>
        <dbReference type="PROSITE-ProRule" id="PRU00191"/>
    </source>
</evidence>
<dbReference type="Ensembl" id="ENSCMIT00000048728.1">
    <property type="protein sequence ID" value="ENSCMIP00000048054.1"/>
    <property type="gene ID" value="ENSCMIG00000019665.1"/>
</dbReference>
<keyword evidence="1" id="KW-0391">Immunity</keyword>
<dbReference type="Pfam" id="PF00017">
    <property type="entry name" value="SH2"/>
    <property type="match status" value="1"/>
</dbReference>
<dbReference type="GO" id="GO:0045779">
    <property type="term" value="P:negative regulation of bone resorption"/>
    <property type="evidence" value="ECO:0007669"/>
    <property type="project" value="TreeGrafter"/>
</dbReference>
<dbReference type="AlphaFoldDB" id="A0A4W3JX27"/>
<dbReference type="PRINTS" id="PR00401">
    <property type="entry name" value="SH2DOMAIN"/>
</dbReference>
<dbReference type="FunCoup" id="A0A4W3JX27">
    <property type="interactions" value="47"/>
</dbReference>
<organism evidence="5 6">
    <name type="scientific">Callorhinchus milii</name>
    <name type="common">Ghost shark</name>
    <dbReference type="NCBI Taxonomy" id="7868"/>
    <lineage>
        <taxon>Eukaryota</taxon>
        <taxon>Metazoa</taxon>
        <taxon>Chordata</taxon>
        <taxon>Craniata</taxon>
        <taxon>Vertebrata</taxon>
        <taxon>Chondrichthyes</taxon>
        <taxon>Holocephali</taxon>
        <taxon>Chimaeriformes</taxon>
        <taxon>Callorhinchidae</taxon>
        <taxon>Callorhinchus</taxon>
    </lineage>
</organism>
<name>A0A4W3JX27_CALMI</name>
<evidence type="ECO:0000259" key="4">
    <source>
        <dbReference type="PROSITE" id="PS50001"/>
    </source>
</evidence>
<keyword evidence="6" id="KW-1185">Reference proteome</keyword>
<dbReference type="InterPro" id="IPR036860">
    <property type="entry name" value="SH2_dom_sf"/>
</dbReference>
<evidence type="ECO:0000313" key="6">
    <source>
        <dbReference type="Proteomes" id="UP000314986"/>
    </source>
</evidence>
<dbReference type="GO" id="GO:0009968">
    <property type="term" value="P:negative regulation of signal transduction"/>
    <property type="evidence" value="ECO:0007669"/>
    <property type="project" value="TreeGrafter"/>
</dbReference>
<dbReference type="SMART" id="SM00252">
    <property type="entry name" value="SH2"/>
    <property type="match status" value="1"/>
</dbReference>
<dbReference type="Gene3D" id="3.30.505.10">
    <property type="entry name" value="SH2 domain"/>
    <property type="match status" value="1"/>
</dbReference>
<dbReference type="InterPro" id="IPR000980">
    <property type="entry name" value="SH2"/>
</dbReference>
<dbReference type="Proteomes" id="UP000314986">
    <property type="component" value="Unassembled WGS sequence"/>
</dbReference>
<dbReference type="GO" id="GO:0005829">
    <property type="term" value="C:cytosol"/>
    <property type="evidence" value="ECO:0007669"/>
    <property type="project" value="TreeGrafter"/>
</dbReference>
<dbReference type="InParanoid" id="A0A4W3JX27"/>
<dbReference type="STRING" id="7868.ENSCMIP00000048054"/>
<keyword evidence="2 3" id="KW-0727">SH2 domain</keyword>
<evidence type="ECO:0000313" key="5">
    <source>
        <dbReference type="Ensembl" id="ENSCMIP00000048054.1"/>
    </source>
</evidence>
<reference evidence="6" key="3">
    <citation type="journal article" date="2014" name="Nature">
        <title>Elephant shark genome provides unique insights into gnathostome evolution.</title>
        <authorList>
            <consortium name="International Elephant Shark Genome Sequencing Consortium"/>
            <person name="Venkatesh B."/>
            <person name="Lee A.P."/>
            <person name="Ravi V."/>
            <person name="Maurya A.K."/>
            <person name="Lian M.M."/>
            <person name="Swann J.B."/>
            <person name="Ohta Y."/>
            <person name="Flajnik M.F."/>
            <person name="Sutoh Y."/>
            <person name="Kasahara M."/>
            <person name="Hoon S."/>
            <person name="Gangu V."/>
            <person name="Roy S.W."/>
            <person name="Irimia M."/>
            <person name="Korzh V."/>
            <person name="Kondrychyn I."/>
            <person name="Lim Z.W."/>
            <person name="Tay B.H."/>
            <person name="Tohari S."/>
            <person name="Kong K.W."/>
            <person name="Ho S."/>
            <person name="Lorente-Galdos B."/>
            <person name="Quilez J."/>
            <person name="Marques-Bonet T."/>
            <person name="Raney B.J."/>
            <person name="Ingham P.W."/>
            <person name="Tay A."/>
            <person name="Hillier L.W."/>
            <person name="Minx P."/>
            <person name="Boehm T."/>
            <person name="Wilson R.K."/>
            <person name="Brenner S."/>
            <person name="Warren W.C."/>
        </authorList>
    </citation>
    <scope>NUCLEOTIDE SEQUENCE [LARGE SCALE GENOMIC DNA]</scope>
</reference>
<reference evidence="5" key="4">
    <citation type="submission" date="2025-08" db="UniProtKB">
        <authorList>
            <consortium name="Ensembl"/>
        </authorList>
    </citation>
    <scope>IDENTIFICATION</scope>
</reference>
<feature type="domain" description="SH2" evidence="4">
    <location>
        <begin position="6"/>
        <end position="96"/>
    </location>
</feature>
<reference evidence="6" key="1">
    <citation type="journal article" date="2006" name="Science">
        <title>Ancient noncoding elements conserved in the human genome.</title>
        <authorList>
            <person name="Venkatesh B."/>
            <person name="Kirkness E.F."/>
            <person name="Loh Y.H."/>
            <person name="Halpern A.L."/>
            <person name="Lee A.P."/>
            <person name="Johnson J."/>
            <person name="Dandona N."/>
            <person name="Viswanathan L.D."/>
            <person name="Tay A."/>
            <person name="Venter J.C."/>
            <person name="Strausberg R.L."/>
            <person name="Brenner S."/>
        </authorList>
    </citation>
    <scope>NUCLEOTIDE SEQUENCE [LARGE SCALE GENOMIC DNA]</scope>
</reference>
<dbReference type="GeneTree" id="ENSGT00940000171984"/>
<dbReference type="SUPFAM" id="SSF55550">
    <property type="entry name" value="SH2 domain"/>
    <property type="match status" value="1"/>
</dbReference>
<evidence type="ECO:0000256" key="1">
    <source>
        <dbReference type="ARBA" id="ARBA00022859"/>
    </source>
</evidence>
<accession>A0A4W3JX27</accession>
<evidence type="ECO:0000256" key="2">
    <source>
        <dbReference type="ARBA" id="ARBA00022999"/>
    </source>
</evidence>
<dbReference type="PROSITE" id="PS50001">
    <property type="entry name" value="SH2"/>
    <property type="match status" value="1"/>
</dbReference>
<dbReference type="GO" id="GO:0045579">
    <property type="term" value="P:positive regulation of B cell differentiation"/>
    <property type="evidence" value="ECO:0007669"/>
    <property type="project" value="TreeGrafter"/>
</dbReference>